<dbReference type="PRINTS" id="PR00344">
    <property type="entry name" value="BCTRLSENSOR"/>
</dbReference>
<dbReference type="InterPro" id="IPR003594">
    <property type="entry name" value="HATPase_dom"/>
</dbReference>
<evidence type="ECO:0000256" key="8">
    <source>
        <dbReference type="SAM" id="SignalP"/>
    </source>
</evidence>
<accession>A0A4U3KXU5</accession>
<protein>
    <recommendedName>
        <fullName evidence="2">histidine kinase</fullName>
        <ecNumber evidence="2">2.7.13.3</ecNumber>
    </recommendedName>
</protein>
<feature type="signal peptide" evidence="8">
    <location>
        <begin position="1"/>
        <end position="20"/>
    </location>
</feature>
<dbReference type="FunFam" id="3.30.565.10:FF:000006">
    <property type="entry name" value="Sensor histidine kinase WalK"/>
    <property type="match status" value="1"/>
</dbReference>
<gene>
    <name evidence="10" type="ORF">FC093_16720</name>
</gene>
<dbReference type="RefSeq" id="WP_137262952.1">
    <property type="nucleotide sequence ID" value="NZ_SZQL01000014.1"/>
</dbReference>
<feature type="chain" id="PRO_5020948299" description="histidine kinase" evidence="8">
    <location>
        <begin position="21"/>
        <end position="699"/>
    </location>
</feature>
<evidence type="ECO:0000256" key="3">
    <source>
        <dbReference type="ARBA" id="ARBA00022553"/>
    </source>
</evidence>
<proteinExistence type="predicted"/>
<keyword evidence="6" id="KW-0902">Two-component regulatory system</keyword>
<dbReference type="PANTHER" id="PTHR43711">
    <property type="entry name" value="TWO-COMPONENT HISTIDINE KINASE"/>
    <property type="match status" value="1"/>
</dbReference>
<keyword evidence="7" id="KW-0472">Membrane</keyword>
<dbReference type="SUPFAM" id="SSF48452">
    <property type="entry name" value="TPR-like"/>
    <property type="match status" value="1"/>
</dbReference>
<keyword evidence="7" id="KW-1133">Transmembrane helix</keyword>
<dbReference type="Proteomes" id="UP000305848">
    <property type="component" value="Unassembled WGS sequence"/>
</dbReference>
<evidence type="ECO:0000256" key="4">
    <source>
        <dbReference type="ARBA" id="ARBA00022679"/>
    </source>
</evidence>
<evidence type="ECO:0000256" key="5">
    <source>
        <dbReference type="ARBA" id="ARBA00022777"/>
    </source>
</evidence>
<dbReference type="InterPro" id="IPR011990">
    <property type="entry name" value="TPR-like_helical_dom_sf"/>
</dbReference>
<dbReference type="GO" id="GO:0000155">
    <property type="term" value="F:phosphorelay sensor kinase activity"/>
    <property type="evidence" value="ECO:0007669"/>
    <property type="project" value="InterPro"/>
</dbReference>
<reference evidence="10 11" key="1">
    <citation type="submission" date="2019-05" db="EMBL/GenBank/DDBJ databases">
        <title>Panacibacter sp. strain 17mud1-8 Genome sequencing and assembly.</title>
        <authorList>
            <person name="Chhetri G."/>
        </authorList>
    </citation>
    <scope>NUCLEOTIDE SEQUENCE [LARGE SCALE GENOMIC DNA]</scope>
    <source>
        <strain evidence="10 11">17mud1-8</strain>
    </source>
</reference>
<dbReference type="InterPro" id="IPR036890">
    <property type="entry name" value="HATPase_C_sf"/>
</dbReference>
<dbReference type="EMBL" id="SZQL01000014">
    <property type="protein sequence ID" value="TKK66679.1"/>
    <property type="molecule type" value="Genomic_DNA"/>
</dbReference>
<evidence type="ECO:0000256" key="6">
    <source>
        <dbReference type="ARBA" id="ARBA00023012"/>
    </source>
</evidence>
<dbReference type="OrthoDB" id="9810447at2"/>
<dbReference type="Pfam" id="PF02518">
    <property type="entry name" value="HATPase_c"/>
    <property type="match status" value="1"/>
</dbReference>
<evidence type="ECO:0000313" key="10">
    <source>
        <dbReference type="EMBL" id="TKK66679.1"/>
    </source>
</evidence>
<dbReference type="CDD" id="cd00082">
    <property type="entry name" value="HisKA"/>
    <property type="match status" value="1"/>
</dbReference>
<dbReference type="PROSITE" id="PS51257">
    <property type="entry name" value="PROKAR_LIPOPROTEIN"/>
    <property type="match status" value="1"/>
</dbReference>
<evidence type="ECO:0000313" key="11">
    <source>
        <dbReference type="Proteomes" id="UP000305848"/>
    </source>
</evidence>
<dbReference type="Gene3D" id="1.25.40.10">
    <property type="entry name" value="Tetratricopeptide repeat domain"/>
    <property type="match status" value="1"/>
</dbReference>
<dbReference type="SMART" id="SM00387">
    <property type="entry name" value="HATPase_c"/>
    <property type="match status" value="1"/>
</dbReference>
<name>A0A4U3KXU5_9BACT</name>
<organism evidence="10 11">
    <name type="scientific">Ilyomonas limi</name>
    <dbReference type="NCBI Taxonomy" id="2575867"/>
    <lineage>
        <taxon>Bacteria</taxon>
        <taxon>Pseudomonadati</taxon>
        <taxon>Bacteroidota</taxon>
        <taxon>Chitinophagia</taxon>
        <taxon>Chitinophagales</taxon>
        <taxon>Chitinophagaceae</taxon>
        <taxon>Ilyomonas</taxon>
    </lineage>
</organism>
<comment type="caution">
    <text evidence="10">The sequence shown here is derived from an EMBL/GenBank/DDBJ whole genome shotgun (WGS) entry which is preliminary data.</text>
</comment>
<dbReference type="Pfam" id="PF00512">
    <property type="entry name" value="HisKA"/>
    <property type="match status" value="1"/>
</dbReference>
<keyword evidence="3" id="KW-0597">Phosphoprotein</keyword>
<dbReference type="EC" id="2.7.13.3" evidence="2"/>
<keyword evidence="8" id="KW-0732">Signal</keyword>
<keyword evidence="4" id="KW-0808">Transferase</keyword>
<comment type="catalytic activity">
    <reaction evidence="1">
        <text>ATP + protein L-histidine = ADP + protein N-phospho-L-histidine.</text>
        <dbReference type="EC" id="2.7.13.3"/>
    </reaction>
</comment>
<keyword evidence="11" id="KW-1185">Reference proteome</keyword>
<dbReference type="AlphaFoldDB" id="A0A4U3KXU5"/>
<dbReference type="InterPro" id="IPR003661">
    <property type="entry name" value="HisK_dim/P_dom"/>
</dbReference>
<dbReference type="InterPro" id="IPR050736">
    <property type="entry name" value="Sensor_HK_Regulatory"/>
</dbReference>
<feature type="domain" description="Histidine kinase" evidence="9">
    <location>
        <begin position="468"/>
        <end position="684"/>
    </location>
</feature>
<dbReference type="SMART" id="SM00388">
    <property type="entry name" value="HisKA"/>
    <property type="match status" value="1"/>
</dbReference>
<dbReference type="Gene3D" id="1.10.287.130">
    <property type="match status" value="1"/>
</dbReference>
<dbReference type="Gene3D" id="3.30.565.10">
    <property type="entry name" value="Histidine kinase-like ATPase, C-terminal domain"/>
    <property type="match status" value="1"/>
</dbReference>
<dbReference type="SUPFAM" id="SSF55874">
    <property type="entry name" value="ATPase domain of HSP90 chaperone/DNA topoisomerase II/histidine kinase"/>
    <property type="match status" value="1"/>
</dbReference>
<evidence type="ECO:0000256" key="1">
    <source>
        <dbReference type="ARBA" id="ARBA00000085"/>
    </source>
</evidence>
<sequence length="699" mass="79376">MATKLFLVIVVVVGSMLAGCQGRVTTSPEQNVFYNITHQAETFGFTEETFNQLQAIFSQHTSHDFKSTFYYYNYGCGYYHTKKLDEQTALKYADSMLLLVQDKANTKTDQAEIAIANLSEGDILFALKRYNEAWDYYYNGKLAAEKSGDQYTLSEYSYRLGMATYKKEQYDAAARYFVDAFEQAGHRNNSFSDFYRRQEVLDNAALSYLHSGKADSAIWYCNKGLRYIADNEGKHTADKKELIQAAYGVLYGTMGRAYLQLHDTTGAGVLQQSIAINGLPGRENGDALQLQACLAQYYLDTTFSLQLPRGHKMLMAIQRGLDTLHSADVAIRWNELMSRYYALQGNKAEAYTYLTRYNTLHDEQIAANKALAETNINSRLKMMQDRYEMSLLKANNQLKTIYLQIAILLCVLTGAILFLIVRNWKKEKENSHTLAALNKQIQQQTMQLEVTVKQLDQQIKAKDYILRVIAHDLRNPISAISTLTRIVSEEYENEEDNKEFLEMAQSACKDSLAMIDSIMQLSQQNQPDTLKWCVFDINKSVLDCVELLRCKAEEKRQEIVLHTAKTPQYTLGDADKINRVVNNLVMNAIKFSFPNSTIDVYIKDKKDKVEIEVRDQGIGIPADMQAKVFDVFTEAKRKGTSKEATFGLGLSICKQLVEAHDGKIWLESKEGLGSAFYVQLHKHSLSPSQSEPELKAEAV</sequence>
<keyword evidence="7" id="KW-0812">Transmembrane</keyword>
<evidence type="ECO:0000259" key="9">
    <source>
        <dbReference type="PROSITE" id="PS50109"/>
    </source>
</evidence>
<dbReference type="InterPro" id="IPR004358">
    <property type="entry name" value="Sig_transdc_His_kin-like_C"/>
</dbReference>
<keyword evidence="5 10" id="KW-0418">Kinase</keyword>
<dbReference type="InterPro" id="IPR005467">
    <property type="entry name" value="His_kinase_dom"/>
</dbReference>
<feature type="transmembrane region" description="Helical" evidence="7">
    <location>
        <begin position="401"/>
        <end position="421"/>
    </location>
</feature>
<evidence type="ECO:0000256" key="7">
    <source>
        <dbReference type="SAM" id="Phobius"/>
    </source>
</evidence>
<dbReference type="InterPro" id="IPR036097">
    <property type="entry name" value="HisK_dim/P_sf"/>
</dbReference>
<dbReference type="SUPFAM" id="SSF47384">
    <property type="entry name" value="Homodimeric domain of signal transducing histidine kinase"/>
    <property type="match status" value="1"/>
</dbReference>
<evidence type="ECO:0000256" key="2">
    <source>
        <dbReference type="ARBA" id="ARBA00012438"/>
    </source>
</evidence>
<dbReference type="PANTHER" id="PTHR43711:SF1">
    <property type="entry name" value="HISTIDINE KINASE 1"/>
    <property type="match status" value="1"/>
</dbReference>
<dbReference type="PROSITE" id="PS50109">
    <property type="entry name" value="HIS_KIN"/>
    <property type="match status" value="1"/>
</dbReference>
<dbReference type="CDD" id="cd00075">
    <property type="entry name" value="HATPase"/>
    <property type="match status" value="1"/>
</dbReference>